<name>A0A238L7Z8_9RHOB</name>
<sequence>MTLTANDPLTYWQVTPLNEALYDVADAPMEGEMDSTFFLTKDKNIIPHTYPCRTAYIAEARDKEPRPQGAPDWSLARNVLPMGSPKLDLSGFWFRATRVSGWARTAIDADADGTARLSLSVCGAAVAFVNGEKVGWLAPATRNATAEVTFDAPLKAGKNEITIYFDDLAERDAVIPISLVWLSGPTSKQGLPFNADPQLVRGVEATFEAMHLDRNNYDDAEIWLQLPVAFSVDTQLSVRVAGHFMSHDQQVFSLEVPAGQGRVLLCHSSDLPADYRYFHIAVSVDDFVTQATLGAEISHRSALPPPADTLDARIEEALAWVAENAETDTERAVACLARGTEADLETASAIITHALPAIENCWDCADFALVPLLWGRIIHPERLSSALRERVDQAILTYRYWMDEPGNDVQWYFSENHALLFHTAAYLGGNLLPDATFQRSGRKGTEQRDVNRDRLMAWFDHFESVEMAEFNSAPYFPIDLKGMTALFALAPDQDIRARAQKAIARLIELVANSAHHGVITAAQGRSYQHSLCVTDTLELTGISRLLWGKGAYGAHVNCLPQLALCLRDYGLKLPDLTGRACWAANDAQEWMYCQGQNAFAHLYHYKTADTAMGSAATYRWGEWGYQETLIHARLGHDPRAQVWVNHPGELIQSGYGRPSYWGGSASVPRVQQYRDLAVVLFSGQAPQPNFTHCWFPTACFDQWRLSGNRASAVSGNGMITLSASGPLELQEQGASAGNELRLDGHDGLWVLRLGQGHDLDGFEARHSLSVDRANDGTLHINDPEYGLVTFHPDGRVEAEGRVLNPKGWSLSGTRTILPLQSDKERRVG</sequence>
<protein>
    <submittedName>
        <fullName evidence="1">Uncharacterized protein</fullName>
    </submittedName>
</protein>
<accession>A0A238L7Z8</accession>
<dbReference type="OrthoDB" id="1029638at2"/>
<dbReference type="EMBL" id="FXYE01000004">
    <property type="protein sequence ID" value="SMX51109.1"/>
    <property type="molecule type" value="Genomic_DNA"/>
</dbReference>
<dbReference type="AlphaFoldDB" id="A0A238L7Z8"/>
<proteinExistence type="predicted"/>
<organism evidence="1 2">
    <name type="scientific">Actibacterium lipolyticum</name>
    <dbReference type="NCBI Taxonomy" id="1524263"/>
    <lineage>
        <taxon>Bacteria</taxon>
        <taxon>Pseudomonadati</taxon>
        <taxon>Pseudomonadota</taxon>
        <taxon>Alphaproteobacteria</taxon>
        <taxon>Rhodobacterales</taxon>
        <taxon>Roseobacteraceae</taxon>
        <taxon>Actibacterium</taxon>
    </lineage>
</organism>
<gene>
    <name evidence="1" type="ORF">COL8621_03639</name>
</gene>
<evidence type="ECO:0000313" key="1">
    <source>
        <dbReference type="EMBL" id="SMX51109.1"/>
    </source>
</evidence>
<evidence type="ECO:0000313" key="2">
    <source>
        <dbReference type="Proteomes" id="UP000202922"/>
    </source>
</evidence>
<reference evidence="2" key="1">
    <citation type="submission" date="2017-05" db="EMBL/GenBank/DDBJ databases">
        <authorList>
            <person name="Rodrigo-Torres L."/>
            <person name="Arahal R. D."/>
            <person name="Lucena T."/>
        </authorList>
    </citation>
    <scope>NUCLEOTIDE SEQUENCE [LARGE SCALE GENOMIC DNA]</scope>
    <source>
        <strain evidence="2">CECT 8621</strain>
    </source>
</reference>
<dbReference type="Proteomes" id="UP000202922">
    <property type="component" value="Unassembled WGS sequence"/>
</dbReference>
<dbReference type="InterPro" id="IPR008979">
    <property type="entry name" value="Galactose-bd-like_sf"/>
</dbReference>
<dbReference type="SUPFAM" id="SSF49785">
    <property type="entry name" value="Galactose-binding domain-like"/>
    <property type="match status" value="1"/>
</dbReference>
<dbReference type="RefSeq" id="WP_093968803.1">
    <property type="nucleotide sequence ID" value="NZ_FXYE01000004.1"/>
</dbReference>
<keyword evidence="2" id="KW-1185">Reference proteome</keyword>